<dbReference type="RefSeq" id="WP_105860856.1">
    <property type="nucleotide sequence ID" value="NZ_PUEJ01000002.1"/>
</dbReference>
<dbReference type="Pfam" id="PF00702">
    <property type="entry name" value="Hydrolase"/>
    <property type="match status" value="1"/>
</dbReference>
<keyword evidence="3" id="KW-1185">Reference proteome</keyword>
<organism evidence="2 3">
    <name type="scientific">Labrys okinawensis</name>
    <dbReference type="NCBI Taxonomy" id="346911"/>
    <lineage>
        <taxon>Bacteria</taxon>
        <taxon>Pseudomonadati</taxon>
        <taxon>Pseudomonadota</taxon>
        <taxon>Alphaproteobacteria</taxon>
        <taxon>Hyphomicrobiales</taxon>
        <taxon>Xanthobacteraceae</taxon>
        <taxon>Labrys</taxon>
    </lineage>
</organism>
<dbReference type="AlphaFoldDB" id="A0A2S9QGP2"/>
<sequence>MNRTRAIKAVAFDAFGTVVEIVDERRPYVQIARGPRAGVLASSITRPLDLAAFADLCGVQPSLEWKADLEAELASIRAFAESREVLIALRRAGYRVALASNLAQPYAAPLEALFADLLDCACFSFEIGAAKPDPAFYRALCLQLDCVPAEILMVGDSWRSDYEGARGAGLQALHLDRCGVGRAGREGATITDLRRLLDILPA</sequence>
<evidence type="ECO:0000313" key="2">
    <source>
        <dbReference type="EMBL" id="PRH88505.1"/>
    </source>
</evidence>
<keyword evidence="1 2" id="KW-0378">Hydrolase</keyword>
<dbReference type="InterPro" id="IPR036412">
    <property type="entry name" value="HAD-like_sf"/>
</dbReference>
<accession>A0A2S9QGP2</accession>
<proteinExistence type="predicted"/>
<dbReference type="GO" id="GO:0016787">
    <property type="term" value="F:hydrolase activity"/>
    <property type="evidence" value="ECO:0007669"/>
    <property type="project" value="UniProtKB-KW"/>
</dbReference>
<dbReference type="InterPro" id="IPR023214">
    <property type="entry name" value="HAD_sf"/>
</dbReference>
<comment type="caution">
    <text evidence="2">The sequence shown here is derived from an EMBL/GenBank/DDBJ whole genome shotgun (WGS) entry which is preliminary data.</text>
</comment>
<dbReference type="NCBIfam" id="TIGR01549">
    <property type="entry name" value="HAD-SF-IA-v1"/>
    <property type="match status" value="1"/>
</dbReference>
<dbReference type="InterPro" id="IPR051540">
    <property type="entry name" value="S-2-haloacid_dehalogenase"/>
</dbReference>
<reference evidence="2 3" key="1">
    <citation type="submission" date="2018-02" db="EMBL/GenBank/DDBJ databases">
        <title>Whole genome sequencing of endophytic bacterium.</title>
        <authorList>
            <person name="Eedara R."/>
            <person name="Podile A.R."/>
        </authorList>
    </citation>
    <scope>NUCLEOTIDE SEQUENCE [LARGE SCALE GENOMIC DNA]</scope>
    <source>
        <strain evidence="2 3">RP1T</strain>
    </source>
</reference>
<dbReference type="OrthoDB" id="9809962at2"/>
<dbReference type="Proteomes" id="UP000237682">
    <property type="component" value="Unassembled WGS sequence"/>
</dbReference>
<dbReference type="PANTHER" id="PTHR43316:SF3">
    <property type="entry name" value="HALOACID DEHALOGENASE, TYPE II (AFU_ORTHOLOGUE AFUA_2G07750)-RELATED"/>
    <property type="match status" value="1"/>
</dbReference>
<dbReference type="SUPFAM" id="SSF56784">
    <property type="entry name" value="HAD-like"/>
    <property type="match status" value="1"/>
</dbReference>
<dbReference type="InterPro" id="IPR006439">
    <property type="entry name" value="HAD-SF_hydro_IA"/>
</dbReference>
<dbReference type="EMBL" id="PUEJ01000002">
    <property type="protein sequence ID" value="PRH88505.1"/>
    <property type="molecule type" value="Genomic_DNA"/>
</dbReference>
<evidence type="ECO:0000256" key="1">
    <source>
        <dbReference type="ARBA" id="ARBA00022801"/>
    </source>
</evidence>
<gene>
    <name evidence="2" type="ORF">C5L14_04480</name>
</gene>
<evidence type="ECO:0000313" key="3">
    <source>
        <dbReference type="Proteomes" id="UP000237682"/>
    </source>
</evidence>
<protein>
    <submittedName>
        <fullName evidence="2">HAD family hydrolase</fullName>
    </submittedName>
</protein>
<name>A0A2S9QGP2_9HYPH</name>
<dbReference type="Gene3D" id="3.40.50.1000">
    <property type="entry name" value="HAD superfamily/HAD-like"/>
    <property type="match status" value="1"/>
</dbReference>
<dbReference type="PANTHER" id="PTHR43316">
    <property type="entry name" value="HYDROLASE, HALOACID DELAHOGENASE-RELATED"/>
    <property type="match status" value="1"/>
</dbReference>